<gene>
    <name evidence="4" type="primary">LOC107107488</name>
</gene>
<dbReference type="PANTHER" id="PTHR23232">
    <property type="entry name" value="KRAB DOMAIN C2H2 ZINC FINGER"/>
    <property type="match status" value="1"/>
</dbReference>
<feature type="region of interest" description="Disordered" evidence="1">
    <location>
        <begin position="115"/>
        <end position="137"/>
    </location>
</feature>
<feature type="domain" description="KRAB" evidence="2">
    <location>
        <begin position="27"/>
        <end position="104"/>
    </location>
</feature>
<dbReference type="Gene3D" id="6.10.140.140">
    <property type="match status" value="1"/>
</dbReference>
<accession>A0ABM1JP93</accession>
<evidence type="ECO:0000256" key="1">
    <source>
        <dbReference type="SAM" id="MobiDB-lite"/>
    </source>
</evidence>
<keyword evidence="3" id="KW-1185">Reference proteome</keyword>
<dbReference type="SUPFAM" id="SSF109640">
    <property type="entry name" value="KRAB domain (Kruppel-associated box)"/>
    <property type="match status" value="1"/>
</dbReference>
<protein>
    <submittedName>
        <fullName evidence="4">Zinc finger protein interacting with ribonucleoprotein K-like</fullName>
    </submittedName>
</protein>
<dbReference type="Pfam" id="PF01352">
    <property type="entry name" value="KRAB"/>
    <property type="match status" value="1"/>
</dbReference>
<dbReference type="CDD" id="cd07765">
    <property type="entry name" value="KRAB_A-box"/>
    <property type="match status" value="1"/>
</dbReference>
<feature type="non-terminal residue" evidence="4">
    <location>
        <position position="137"/>
    </location>
</feature>
<sequence>MPGPGVRPPAYLDAAETVAVQLDPSPVTFEEVAMSFSEEEWALLDPDQRALYHEVMSESLLNVATLGRGEPPRSELGCFRMLRPLRDGSCLGILLAPSSFSGLPSRVRVKLHTESQTDALGPGQPPHVHQRIRDFAG</sequence>
<evidence type="ECO:0000259" key="2">
    <source>
        <dbReference type="PROSITE" id="PS50805"/>
    </source>
</evidence>
<dbReference type="Proteomes" id="UP000694871">
    <property type="component" value="Unplaced"/>
</dbReference>
<dbReference type="RefSeq" id="XP_015263280.1">
    <property type="nucleotide sequence ID" value="XM_015407794.1"/>
</dbReference>
<dbReference type="InterPro" id="IPR001909">
    <property type="entry name" value="KRAB"/>
</dbReference>
<dbReference type="PROSITE" id="PS50805">
    <property type="entry name" value="KRAB"/>
    <property type="match status" value="1"/>
</dbReference>
<dbReference type="SMART" id="SM00349">
    <property type="entry name" value="KRAB"/>
    <property type="match status" value="1"/>
</dbReference>
<evidence type="ECO:0000313" key="3">
    <source>
        <dbReference type="Proteomes" id="UP000694871"/>
    </source>
</evidence>
<proteinExistence type="predicted"/>
<reference evidence="4" key="1">
    <citation type="submission" date="2025-08" db="UniProtKB">
        <authorList>
            <consortium name="RefSeq"/>
        </authorList>
    </citation>
    <scope>IDENTIFICATION</scope>
</reference>
<dbReference type="InterPro" id="IPR050169">
    <property type="entry name" value="Krueppel_C2H2_ZnF"/>
</dbReference>
<evidence type="ECO:0000313" key="4">
    <source>
        <dbReference type="RefSeq" id="XP_015263280.1"/>
    </source>
</evidence>
<name>A0ABM1JP93_GEKJA</name>
<organism evidence="3 4">
    <name type="scientific">Gekko japonicus</name>
    <name type="common">Schlegel's Japanese gecko</name>
    <dbReference type="NCBI Taxonomy" id="146911"/>
    <lineage>
        <taxon>Eukaryota</taxon>
        <taxon>Metazoa</taxon>
        <taxon>Chordata</taxon>
        <taxon>Craniata</taxon>
        <taxon>Vertebrata</taxon>
        <taxon>Euteleostomi</taxon>
        <taxon>Lepidosauria</taxon>
        <taxon>Squamata</taxon>
        <taxon>Bifurcata</taxon>
        <taxon>Gekkota</taxon>
        <taxon>Gekkonidae</taxon>
        <taxon>Gekkoninae</taxon>
        <taxon>Gekko</taxon>
    </lineage>
</organism>
<dbReference type="GeneID" id="107107488"/>
<dbReference type="InterPro" id="IPR036051">
    <property type="entry name" value="KRAB_dom_sf"/>
</dbReference>
<dbReference type="PANTHER" id="PTHR23232:SF156">
    <property type="entry name" value="KRAB DOMAIN-CONTAINING PROTEIN"/>
    <property type="match status" value="1"/>
</dbReference>